<protein>
    <submittedName>
        <fullName evidence="3">Uncharacterized protein</fullName>
    </submittedName>
</protein>
<proteinExistence type="predicted"/>
<name>A0A6L2MQZ4_TANCI</name>
<feature type="compositionally biased region" description="Polar residues" evidence="2">
    <location>
        <begin position="316"/>
        <end position="330"/>
    </location>
</feature>
<feature type="region of interest" description="Disordered" evidence="2">
    <location>
        <begin position="262"/>
        <end position="281"/>
    </location>
</feature>
<dbReference type="AlphaFoldDB" id="A0A6L2MQZ4"/>
<comment type="caution">
    <text evidence="3">The sequence shown here is derived from an EMBL/GenBank/DDBJ whole genome shotgun (WGS) entry which is preliminary data.</text>
</comment>
<evidence type="ECO:0000313" key="3">
    <source>
        <dbReference type="EMBL" id="GEU76160.1"/>
    </source>
</evidence>
<feature type="region of interest" description="Disordered" evidence="2">
    <location>
        <begin position="312"/>
        <end position="353"/>
    </location>
</feature>
<evidence type="ECO:0000256" key="1">
    <source>
        <dbReference type="SAM" id="Coils"/>
    </source>
</evidence>
<sequence>MDFLSSTNSSTNGPVNTANKVYTASTQVNAAFSTNIDNLSDDVICAFLAGQPNSPQLVHEDLKQIHPDDMEEMDLIWQIAMLTMRARRFLKKTGRKLTVNGNETLGFDMSKVEYYNGHKRRHFSRECKTLRNQDNKHKESTRRSVSVETPTSTSLVSCDECQIVDNCKKGLGYKNYNAVPPPYTRNFMSPKPDLSYTSLDEFAINPVAENVKAKSGEEETKAVRKNNDAPIIEEYVSDDELWSTVVAKTINREAQIHARVDGKKTHKLKKPTRKVTHVPQPSDPIEHVAAEASHKELGDILVRATTTAYSLEAEQDSGNINRTQSKATPNESSSQETSSGGGPRVLDLEKTKTTQQNVIDSLKRRIKKLERRNRSRTHKLKRLYKVGLTARVESSRDEHKLGVKEVLVTEQEVVSTAAMTVTTEELNLAQALKDLKTLKPKVKGIVKQEQEEPVKPKKKDQIRLDEESALKLQVEFDEEQRLAREKAKNEQEANIPLIETWDDVQAKIDADYQLAKRLTELVQGQEKEKREGEELIQKRENKQKVEDDKEIAELKQLMEIFPYKEEVAIDAIPSDIKSPKVVDWKIYKEGKKSYYQIIRVDRKNKMYMGRIVGIKSLPDAVGITAVRVLINTAQWELMLLVYFNEKYAK</sequence>
<gene>
    <name evidence="3" type="ORF">Tci_048138</name>
</gene>
<reference evidence="3" key="1">
    <citation type="journal article" date="2019" name="Sci. Rep.">
        <title>Draft genome of Tanacetum cinerariifolium, the natural source of mosquito coil.</title>
        <authorList>
            <person name="Yamashiro T."/>
            <person name="Shiraishi A."/>
            <person name="Satake H."/>
            <person name="Nakayama K."/>
        </authorList>
    </citation>
    <scope>NUCLEOTIDE SEQUENCE</scope>
</reference>
<feature type="compositionally biased region" description="Basic residues" evidence="2">
    <location>
        <begin position="264"/>
        <end position="276"/>
    </location>
</feature>
<accession>A0A6L2MQZ4</accession>
<keyword evidence="1" id="KW-0175">Coiled coil</keyword>
<feature type="coiled-coil region" evidence="1">
    <location>
        <begin position="515"/>
        <end position="555"/>
    </location>
</feature>
<evidence type="ECO:0000256" key="2">
    <source>
        <dbReference type="SAM" id="MobiDB-lite"/>
    </source>
</evidence>
<organism evidence="3">
    <name type="scientific">Tanacetum cinerariifolium</name>
    <name type="common">Dalmatian daisy</name>
    <name type="synonym">Chrysanthemum cinerariifolium</name>
    <dbReference type="NCBI Taxonomy" id="118510"/>
    <lineage>
        <taxon>Eukaryota</taxon>
        <taxon>Viridiplantae</taxon>
        <taxon>Streptophyta</taxon>
        <taxon>Embryophyta</taxon>
        <taxon>Tracheophyta</taxon>
        <taxon>Spermatophyta</taxon>
        <taxon>Magnoliopsida</taxon>
        <taxon>eudicotyledons</taxon>
        <taxon>Gunneridae</taxon>
        <taxon>Pentapetalae</taxon>
        <taxon>asterids</taxon>
        <taxon>campanulids</taxon>
        <taxon>Asterales</taxon>
        <taxon>Asteraceae</taxon>
        <taxon>Asteroideae</taxon>
        <taxon>Anthemideae</taxon>
        <taxon>Anthemidinae</taxon>
        <taxon>Tanacetum</taxon>
    </lineage>
</organism>
<dbReference type="EMBL" id="BKCJ010007224">
    <property type="protein sequence ID" value="GEU76160.1"/>
    <property type="molecule type" value="Genomic_DNA"/>
</dbReference>